<comment type="caution">
    <text evidence="1">The sequence shown here is derived from an EMBL/GenBank/DDBJ whole genome shotgun (WGS) entry which is preliminary data.</text>
</comment>
<dbReference type="EMBL" id="VXIV02000773">
    <property type="protein sequence ID" value="KAF6036135.1"/>
    <property type="molecule type" value="Genomic_DNA"/>
</dbReference>
<accession>A0A7J7KD63</accession>
<organism evidence="1 2">
    <name type="scientific">Bugula neritina</name>
    <name type="common">Brown bryozoan</name>
    <name type="synonym">Sertularia neritina</name>
    <dbReference type="NCBI Taxonomy" id="10212"/>
    <lineage>
        <taxon>Eukaryota</taxon>
        <taxon>Metazoa</taxon>
        <taxon>Spiralia</taxon>
        <taxon>Lophotrochozoa</taxon>
        <taxon>Bryozoa</taxon>
        <taxon>Gymnolaemata</taxon>
        <taxon>Cheilostomatida</taxon>
        <taxon>Flustrina</taxon>
        <taxon>Buguloidea</taxon>
        <taxon>Bugulidae</taxon>
        <taxon>Bugula</taxon>
    </lineage>
</organism>
<dbReference type="Proteomes" id="UP000593567">
    <property type="component" value="Unassembled WGS sequence"/>
</dbReference>
<sequence>MRYTDIFKIWVVLCLALINFGICYVELDDEAENAASNLPWFFGGIENLNYPKHRIDIWISTDHNEDDTESLLKTWIDAMKPFYHNINLTIGESSRYVDEAGEHLGHWSEMRYDNVISYVRKPLTLRDTDGPTTCCFRIEMIDSDQFIHDRNLLKHLISRTSQS</sequence>
<keyword evidence="2" id="KW-1185">Reference proteome</keyword>
<evidence type="ECO:0000313" key="2">
    <source>
        <dbReference type="Proteomes" id="UP000593567"/>
    </source>
</evidence>
<evidence type="ECO:0000313" key="1">
    <source>
        <dbReference type="EMBL" id="KAF6036135.1"/>
    </source>
</evidence>
<gene>
    <name evidence="1" type="ORF">EB796_005563</name>
</gene>
<proteinExistence type="predicted"/>
<dbReference type="OrthoDB" id="47375at2759"/>
<protein>
    <submittedName>
        <fullName evidence="1">COLGALT1</fullName>
    </submittedName>
</protein>
<dbReference type="AlphaFoldDB" id="A0A7J7KD63"/>
<reference evidence="1" key="1">
    <citation type="submission" date="2020-06" db="EMBL/GenBank/DDBJ databases">
        <title>Draft genome of Bugula neritina, a colonial animal packing powerful symbionts and potential medicines.</title>
        <authorList>
            <person name="Rayko M."/>
        </authorList>
    </citation>
    <scope>NUCLEOTIDE SEQUENCE [LARGE SCALE GENOMIC DNA]</scope>
    <source>
        <strain evidence="1">Kwan_BN1</strain>
    </source>
</reference>
<name>A0A7J7KD63_BUGNE</name>